<name>L1JY66_GUITC</name>
<dbReference type="PaxDb" id="55529-EKX53282"/>
<proteinExistence type="predicted"/>
<accession>L1JY66</accession>
<feature type="region of interest" description="Disordered" evidence="1">
    <location>
        <begin position="175"/>
        <end position="198"/>
    </location>
</feature>
<dbReference type="RefSeq" id="XP_005840262.1">
    <property type="nucleotide sequence ID" value="XM_005840205.1"/>
</dbReference>
<feature type="compositionally biased region" description="Basic and acidic residues" evidence="1">
    <location>
        <begin position="176"/>
        <end position="186"/>
    </location>
</feature>
<organism evidence="2">
    <name type="scientific">Guillardia theta (strain CCMP2712)</name>
    <name type="common">Cryptophyte</name>
    <dbReference type="NCBI Taxonomy" id="905079"/>
    <lineage>
        <taxon>Eukaryota</taxon>
        <taxon>Cryptophyceae</taxon>
        <taxon>Pyrenomonadales</taxon>
        <taxon>Geminigeraceae</taxon>
        <taxon>Guillardia</taxon>
    </lineage>
</organism>
<evidence type="ECO:0000313" key="4">
    <source>
        <dbReference type="Proteomes" id="UP000011087"/>
    </source>
</evidence>
<feature type="compositionally biased region" description="Polar residues" evidence="1">
    <location>
        <begin position="187"/>
        <end position="198"/>
    </location>
</feature>
<reference evidence="3" key="3">
    <citation type="submission" date="2016-03" db="UniProtKB">
        <authorList>
            <consortium name="EnsemblProtists"/>
        </authorList>
    </citation>
    <scope>IDENTIFICATION</scope>
</reference>
<evidence type="ECO:0000313" key="3">
    <source>
        <dbReference type="EnsemblProtists" id="EKX53282"/>
    </source>
</evidence>
<sequence>MEHLDGAGLRRMFPTLRDERVHMVLHGNDHSFLLCQPCMVSLNPESVRAHMQDEKVAYITRKWWLAIPRSKCWKISYSTFEWLNVLLFEELVPQYSRYGENSIAFTARKDWNLCAENKLVMTYEDFVYSLLTLAENFTISSSHREYFEFLDNLLNKIKSKFDSKAEALALEQGKMIQDKSSSRHTDSGGSDDSASPKHTTQFLIQRRLVPKGLADLSEGASVTDSEPGFDFIHQESDYHAAALIDTHQAIKDARDLLSDLSPTTARKALHATQQRRDGRHRMSRWSCQPALSARVSLTAEVKVEGESSSFEILRNYRKDISSFSPRAMEATETMKRLVGLRLLKDNILISETMNTKLKKQERDRSISEALATLEVQEVTEPKVDVNPPR</sequence>
<dbReference type="HOGENOM" id="CLU_710694_0_0_1"/>
<keyword evidence="4" id="KW-1185">Reference proteome</keyword>
<dbReference type="Proteomes" id="UP000011087">
    <property type="component" value="Unassembled WGS sequence"/>
</dbReference>
<evidence type="ECO:0000256" key="1">
    <source>
        <dbReference type="SAM" id="MobiDB-lite"/>
    </source>
</evidence>
<dbReference type="KEGG" id="gtt:GUITHDRAFT_100987"/>
<reference evidence="4" key="2">
    <citation type="submission" date="2012-11" db="EMBL/GenBank/DDBJ databases">
        <authorList>
            <person name="Kuo A."/>
            <person name="Curtis B.A."/>
            <person name="Tanifuji G."/>
            <person name="Burki F."/>
            <person name="Gruber A."/>
            <person name="Irimia M."/>
            <person name="Maruyama S."/>
            <person name="Arias M.C."/>
            <person name="Ball S.G."/>
            <person name="Gile G.H."/>
            <person name="Hirakawa Y."/>
            <person name="Hopkins J.F."/>
            <person name="Rensing S.A."/>
            <person name="Schmutz J."/>
            <person name="Symeonidi A."/>
            <person name="Elias M."/>
            <person name="Eveleigh R.J."/>
            <person name="Herman E.K."/>
            <person name="Klute M.J."/>
            <person name="Nakayama T."/>
            <person name="Obornik M."/>
            <person name="Reyes-Prieto A."/>
            <person name="Armbrust E.V."/>
            <person name="Aves S.J."/>
            <person name="Beiko R.G."/>
            <person name="Coutinho P."/>
            <person name="Dacks J.B."/>
            <person name="Durnford D.G."/>
            <person name="Fast N.M."/>
            <person name="Green B.R."/>
            <person name="Grisdale C."/>
            <person name="Hempe F."/>
            <person name="Henrissat B."/>
            <person name="Hoppner M.P."/>
            <person name="Ishida K.-I."/>
            <person name="Kim E."/>
            <person name="Koreny L."/>
            <person name="Kroth P.G."/>
            <person name="Liu Y."/>
            <person name="Malik S.-B."/>
            <person name="Maier U.G."/>
            <person name="McRose D."/>
            <person name="Mock T."/>
            <person name="Neilson J.A."/>
            <person name="Onodera N.T."/>
            <person name="Poole A.M."/>
            <person name="Pritham E.J."/>
            <person name="Richards T.A."/>
            <person name="Rocap G."/>
            <person name="Roy S.W."/>
            <person name="Sarai C."/>
            <person name="Schaack S."/>
            <person name="Shirato S."/>
            <person name="Slamovits C.H."/>
            <person name="Spencer D.F."/>
            <person name="Suzuki S."/>
            <person name="Worden A.Z."/>
            <person name="Zauner S."/>
            <person name="Barry K."/>
            <person name="Bell C."/>
            <person name="Bharti A.K."/>
            <person name="Crow J.A."/>
            <person name="Grimwood J."/>
            <person name="Kramer R."/>
            <person name="Lindquist E."/>
            <person name="Lucas S."/>
            <person name="Salamov A."/>
            <person name="McFadden G.I."/>
            <person name="Lane C.E."/>
            <person name="Keeling P.J."/>
            <person name="Gray M.W."/>
            <person name="Grigoriev I.V."/>
            <person name="Archibald J.M."/>
        </authorList>
    </citation>
    <scope>NUCLEOTIDE SEQUENCE</scope>
    <source>
        <strain evidence="4">CCMP2712</strain>
    </source>
</reference>
<evidence type="ECO:0000313" key="2">
    <source>
        <dbReference type="EMBL" id="EKX53282.1"/>
    </source>
</evidence>
<dbReference type="GeneID" id="17310169"/>
<dbReference type="EMBL" id="JH992970">
    <property type="protein sequence ID" value="EKX53282.1"/>
    <property type="molecule type" value="Genomic_DNA"/>
</dbReference>
<gene>
    <name evidence="2" type="ORF">GUITHDRAFT_100987</name>
</gene>
<dbReference type="EnsemblProtists" id="EKX53282">
    <property type="protein sequence ID" value="EKX53282"/>
    <property type="gene ID" value="GUITHDRAFT_100987"/>
</dbReference>
<dbReference type="AlphaFoldDB" id="L1JY66"/>
<reference evidence="2 4" key="1">
    <citation type="journal article" date="2012" name="Nature">
        <title>Algal genomes reveal evolutionary mosaicism and the fate of nucleomorphs.</title>
        <authorList>
            <consortium name="DOE Joint Genome Institute"/>
            <person name="Curtis B.A."/>
            <person name="Tanifuji G."/>
            <person name="Burki F."/>
            <person name="Gruber A."/>
            <person name="Irimia M."/>
            <person name="Maruyama S."/>
            <person name="Arias M.C."/>
            <person name="Ball S.G."/>
            <person name="Gile G.H."/>
            <person name="Hirakawa Y."/>
            <person name="Hopkins J.F."/>
            <person name="Kuo A."/>
            <person name="Rensing S.A."/>
            <person name="Schmutz J."/>
            <person name="Symeonidi A."/>
            <person name="Elias M."/>
            <person name="Eveleigh R.J."/>
            <person name="Herman E.K."/>
            <person name="Klute M.J."/>
            <person name="Nakayama T."/>
            <person name="Obornik M."/>
            <person name="Reyes-Prieto A."/>
            <person name="Armbrust E.V."/>
            <person name="Aves S.J."/>
            <person name="Beiko R.G."/>
            <person name="Coutinho P."/>
            <person name="Dacks J.B."/>
            <person name="Durnford D.G."/>
            <person name="Fast N.M."/>
            <person name="Green B.R."/>
            <person name="Grisdale C.J."/>
            <person name="Hempel F."/>
            <person name="Henrissat B."/>
            <person name="Hoppner M.P."/>
            <person name="Ishida K."/>
            <person name="Kim E."/>
            <person name="Koreny L."/>
            <person name="Kroth P.G."/>
            <person name="Liu Y."/>
            <person name="Malik S.B."/>
            <person name="Maier U.G."/>
            <person name="McRose D."/>
            <person name="Mock T."/>
            <person name="Neilson J.A."/>
            <person name="Onodera N.T."/>
            <person name="Poole A.M."/>
            <person name="Pritham E.J."/>
            <person name="Richards T.A."/>
            <person name="Rocap G."/>
            <person name="Roy S.W."/>
            <person name="Sarai C."/>
            <person name="Schaack S."/>
            <person name="Shirato S."/>
            <person name="Slamovits C.H."/>
            <person name="Spencer D.F."/>
            <person name="Suzuki S."/>
            <person name="Worden A.Z."/>
            <person name="Zauner S."/>
            <person name="Barry K."/>
            <person name="Bell C."/>
            <person name="Bharti A.K."/>
            <person name="Crow J.A."/>
            <person name="Grimwood J."/>
            <person name="Kramer R."/>
            <person name="Lindquist E."/>
            <person name="Lucas S."/>
            <person name="Salamov A."/>
            <person name="McFadden G.I."/>
            <person name="Lane C.E."/>
            <person name="Keeling P.J."/>
            <person name="Gray M.W."/>
            <person name="Grigoriev I.V."/>
            <person name="Archibald J.M."/>
        </authorList>
    </citation>
    <scope>NUCLEOTIDE SEQUENCE</scope>
    <source>
        <strain evidence="2 4">CCMP2712</strain>
    </source>
</reference>
<protein>
    <submittedName>
        <fullName evidence="2 3">Uncharacterized protein</fullName>
    </submittedName>
</protein>